<keyword evidence="2 3" id="KW-0238">DNA-binding</keyword>
<feature type="compositionally biased region" description="Polar residues" evidence="4">
    <location>
        <begin position="32"/>
        <end position="43"/>
    </location>
</feature>
<dbReference type="Pfam" id="PF00046">
    <property type="entry name" value="Homeodomain"/>
    <property type="match status" value="2"/>
</dbReference>
<dbReference type="AlphaFoldDB" id="A0AAE8ZN90"/>
<dbReference type="PROSITE" id="PS50071">
    <property type="entry name" value="HOMEOBOX_2"/>
    <property type="match status" value="2"/>
</dbReference>
<feature type="compositionally biased region" description="Low complexity" evidence="4">
    <location>
        <begin position="120"/>
        <end position="131"/>
    </location>
</feature>
<dbReference type="PANTHER" id="PTHR14057">
    <property type="entry name" value="TRANSCRIPTION FACTOR ONECUT"/>
    <property type="match status" value="1"/>
</dbReference>
<dbReference type="Gene3D" id="1.10.10.60">
    <property type="entry name" value="Homeodomain-like"/>
    <property type="match status" value="2"/>
</dbReference>
<dbReference type="SMART" id="SM00389">
    <property type="entry name" value="HOX"/>
    <property type="match status" value="3"/>
</dbReference>
<feature type="region of interest" description="Disordered" evidence="4">
    <location>
        <begin position="456"/>
        <end position="488"/>
    </location>
</feature>
<organism evidence="6 7">
    <name type="scientific">Caenorhabditis briggsae</name>
    <dbReference type="NCBI Taxonomy" id="6238"/>
    <lineage>
        <taxon>Eukaryota</taxon>
        <taxon>Metazoa</taxon>
        <taxon>Ecdysozoa</taxon>
        <taxon>Nematoda</taxon>
        <taxon>Chromadorea</taxon>
        <taxon>Rhabditida</taxon>
        <taxon>Rhabditina</taxon>
        <taxon>Rhabditomorpha</taxon>
        <taxon>Rhabditoidea</taxon>
        <taxon>Rhabditidae</taxon>
        <taxon>Peloderinae</taxon>
        <taxon>Caenorhabditis</taxon>
    </lineage>
</organism>
<keyword evidence="2 3" id="KW-0371">Homeobox</keyword>
<dbReference type="Proteomes" id="UP000827892">
    <property type="component" value="Chromosome X"/>
</dbReference>
<comment type="subcellular location">
    <subcellularLocation>
        <location evidence="1 2 3">Nucleus</location>
    </subcellularLocation>
</comment>
<dbReference type="PANTHER" id="PTHR14057:SF32">
    <property type="entry name" value="HOMEOBOX PROTEIN CEH-21-RELATED"/>
    <property type="match status" value="1"/>
</dbReference>
<evidence type="ECO:0000256" key="2">
    <source>
        <dbReference type="PROSITE-ProRule" id="PRU00108"/>
    </source>
</evidence>
<evidence type="ECO:0000256" key="3">
    <source>
        <dbReference type="RuleBase" id="RU000682"/>
    </source>
</evidence>
<dbReference type="InterPro" id="IPR051649">
    <property type="entry name" value="CUT_Homeobox"/>
</dbReference>
<reference evidence="6 7" key="1">
    <citation type="submission" date="2022-05" db="EMBL/GenBank/DDBJ databases">
        <title>Chromosome-level reference genomes for two strains of Caenorhabditis briggsae: an improved platform for comparative genomics.</title>
        <authorList>
            <person name="Stevens L."/>
            <person name="Andersen E.C."/>
        </authorList>
    </citation>
    <scope>NUCLEOTIDE SEQUENCE [LARGE SCALE GENOMIC DNA]</scope>
    <source>
        <strain evidence="6">QX1410_ONT</strain>
        <tissue evidence="6">Whole-organism</tissue>
    </source>
</reference>
<dbReference type="GO" id="GO:0005634">
    <property type="term" value="C:nucleus"/>
    <property type="evidence" value="ECO:0007669"/>
    <property type="project" value="UniProtKB-SubCell"/>
</dbReference>
<dbReference type="EMBL" id="CP090896">
    <property type="protein sequence ID" value="ULT81078.1"/>
    <property type="molecule type" value="Genomic_DNA"/>
</dbReference>
<feature type="domain" description="Homeobox" evidence="5">
    <location>
        <begin position="192"/>
        <end position="252"/>
    </location>
</feature>
<sequence>MVNRSIGKLRKGTGSTDGTFEAVNWKRKRTFYSSDSESEQNVQMVKRGPGRPRKNDTSIQGSSQVNSKKSRSYNYSESEDDVQESRPRRKSARHVNYNESDYDFEDSPIKKKNKRRTIVSENNDASSSLSSLDKSFSELELDFGDLAVEEKSDIELAEVPVRKTIPKQKETRNHTDENVEKWFDHKRARNPGMVKSRPERWTKEQKSRLKEAFAASRKPNEETIADLVAELELTTVQVKQYFAKQRHENPIPGEIPRVLSKEEAEPTLMEYFQRDPNFHDYGNTELREQTGWSRRRLREFFENARKEHGIVKLFKRQRNSKNPNQFEEAMGQFFKKRQFLEKPDEVLELESGGSWKRISNWLDKKRYETLKAFLKKEISVLPNEMNTFEELMEKYCLSLDTHPDVILYIEWKENVHGDSLAEYLMERSFVLKMLENHRDREVHVEQEEVVLDYQINENRSAESDVQQAKDERGNENGGNGIDTSDEAPIDQELYGQIDLPVPENPVPEFKNIPLFNNPREKDQKPTGVNHIQNAFNDFQDETKNVPLFVPAPGYRDQSQEPREEVTKWFDHKRARNLGIVKSRPGRLTKEQKSRMNEVFAASRYPDEKKVEALVAELELTTVQVKQYFAKQRYENPIPEIEAKAILVEYLQRDPNFHDYGNPELRKKTGWSKIRLSEFFENVRRKYGIVKLDKKRYDTLKTFLKKETSALPNEMETFEKLVEKYCLCLQTDADVILYIELKENVDGDGLAQYVTDRSFVLEMLENHRTGEVHVEQDEVVLADPNEVQYPNQPVLDTPEELLVDTELYDPMEETVPETSQQDVKDIPLFGEDDRKI</sequence>
<evidence type="ECO:0000313" key="6">
    <source>
        <dbReference type="EMBL" id="ULT81078.1"/>
    </source>
</evidence>
<evidence type="ECO:0000259" key="5">
    <source>
        <dbReference type="PROSITE" id="PS50071"/>
    </source>
</evidence>
<feature type="domain" description="Homeobox" evidence="5">
    <location>
        <begin position="578"/>
        <end position="638"/>
    </location>
</feature>
<feature type="region of interest" description="Disordered" evidence="4">
    <location>
        <begin position="32"/>
        <end position="131"/>
    </location>
</feature>
<gene>
    <name evidence="6" type="ORF">L3Y34_011151</name>
</gene>
<feature type="DNA-binding region" description="Homeobox" evidence="2">
    <location>
        <begin position="194"/>
        <end position="253"/>
    </location>
</feature>
<keyword evidence="2 3" id="KW-0539">Nucleus</keyword>
<protein>
    <recommendedName>
        <fullName evidence="5">Homeobox domain-containing protein</fullName>
    </recommendedName>
</protein>
<name>A0AAE8ZN90_CAEBR</name>
<evidence type="ECO:0000256" key="1">
    <source>
        <dbReference type="ARBA" id="ARBA00004123"/>
    </source>
</evidence>
<feature type="compositionally biased region" description="Polar residues" evidence="4">
    <location>
        <begin position="57"/>
        <end position="76"/>
    </location>
</feature>
<accession>A0AAE8ZN90</accession>
<feature type="region of interest" description="Disordered" evidence="4">
    <location>
        <begin position="811"/>
        <end position="835"/>
    </location>
</feature>
<dbReference type="GO" id="GO:0003677">
    <property type="term" value="F:DNA binding"/>
    <property type="evidence" value="ECO:0007669"/>
    <property type="project" value="UniProtKB-UniRule"/>
</dbReference>
<dbReference type="InterPro" id="IPR001356">
    <property type="entry name" value="HD"/>
</dbReference>
<dbReference type="SUPFAM" id="SSF46689">
    <property type="entry name" value="Homeodomain-like"/>
    <property type="match status" value="2"/>
</dbReference>
<evidence type="ECO:0000256" key="4">
    <source>
        <dbReference type="SAM" id="MobiDB-lite"/>
    </source>
</evidence>
<evidence type="ECO:0000313" key="7">
    <source>
        <dbReference type="Proteomes" id="UP000827892"/>
    </source>
</evidence>
<proteinExistence type="predicted"/>
<feature type="DNA-binding region" description="Homeobox" evidence="2">
    <location>
        <begin position="580"/>
        <end position="639"/>
    </location>
</feature>
<dbReference type="InterPro" id="IPR009057">
    <property type="entry name" value="Homeodomain-like_sf"/>
</dbReference>
<dbReference type="CDD" id="cd00086">
    <property type="entry name" value="homeodomain"/>
    <property type="match status" value="2"/>
</dbReference>
<feature type="compositionally biased region" description="Basic and acidic residues" evidence="4">
    <location>
        <begin position="459"/>
        <end position="474"/>
    </location>
</feature>